<evidence type="ECO:0000313" key="3">
    <source>
        <dbReference type="EMBL" id="TSJ80014.1"/>
    </source>
</evidence>
<dbReference type="Proteomes" id="UP000322315">
    <property type="component" value="Unassembled WGS sequence"/>
</dbReference>
<dbReference type="Pfam" id="PF19089">
    <property type="entry name" value="DUF5777"/>
    <property type="match status" value="1"/>
</dbReference>
<evidence type="ECO:0000259" key="1">
    <source>
        <dbReference type="Pfam" id="PF19089"/>
    </source>
</evidence>
<evidence type="ECO:0000313" key="5">
    <source>
        <dbReference type="Proteomes" id="UP000322315"/>
    </source>
</evidence>
<sequence length="305" mass="34890">MQLKAPLFILFLIPFYLFSQTKPQDDDMDSLFDDLDDITIKENKEVIATFKSTRLMLGQSTERVKANQLHFRISHVFGKIKGIDNFFGLDNINNMNISFEYGLSDFIQLGLARSNKPDKTYSSSVKLSLLRQIYGENAFPFSLSYYGGLDIKSRTYFPEARNKNFNGRLDYVNQILISRKISEKLSVQLSPTWIHRNLTETVNDPNSIVSIGIGGRYLISGSTSINIEYFDTLDTFDAYELNKNTLSVGFDIETGGHVFQLYFTNAFALHPGKFAINQSGDFFNREINFGFSLLREFSISKKNKH</sequence>
<dbReference type="AlphaFoldDB" id="A0A5M7B841"/>
<dbReference type="OrthoDB" id="1117410at2"/>
<name>A0A5M7B841_9FLAO</name>
<protein>
    <recommendedName>
        <fullName evidence="1">DUF5777 domain-containing protein</fullName>
    </recommendedName>
</protein>
<dbReference type="InterPro" id="IPR045916">
    <property type="entry name" value="DUF5777"/>
</dbReference>
<dbReference type="RefSeq" id="WP_144116034.1">
    <property type="nucleotide sequence ID" value="NZ_JACHGE010000003.1"/>
</dbReference>
<keyword evidence="4" id="KW-1185">Reference proteome</keyword>
<reference evidence="2" key="3">
    <citation type="submission" date="2019-09" db="EMBL/GenBank/DDBJ databases">
        <authorList>
            <person name="Zhang D.-C."/>
        </authorList>
    </citation>
    <scope>NUCLEOTIDE SEQUENCE</scope>
    <source>
        <strain evidence="2">RU-4-M-4</strain>
    </source>
</reference>
<accession>A0A5M7B841</accession>
<evidence type="ECO:0000313" key="2">
    <source>
        <dbReference type="EMBL" id="KAA5825716.1"/>
    </source>
</evidence>
<reference evidence="2 5" key="1">
    <citation type="journal article" date="2015" name="Int. J. Syst. Evol. Microbiol.">
        <title>Algibacter amylolyticus sp. nov., isolated from intertidal sediment.</title>
        <authorList>
            <person name="Zhang D.C."/>
            <person name="Wu J."/>
            <person name="Neuner K."/>
            <person name="Yao J."/>
            <person name="Margesin R."/>
        </authorList>
    </citation>
    <scope>NUCLEOTIDE SEQUENCE [LARGE SCALE GENOMIC DNA]</scope>
    <source>
        <strain evidence="2 5">RU-4-M-4</strain>
    </source>
</reference>
<feature type="domain" description="DUF5777" evidence="1">
    <location>
        <begin position="50"/>
        <end position="297"/>
    </location>
</feature>
<evidence type="ECO:0000313" key="4">
    <source>
        <dbReference type="Proteomes" id="UP000315145"/>
    </source>
</evidence>
<dbReference type="EMBL" id="VWRS01000003">
    <property type="protein sequence ID" value="KAA5825716.1"/>
    <property type="molecule type" value="Genomic_DNA"/>
</dbReference>
<gene>
    <name evidence="2" type="ORF">F2B50_07340</name>
    <name evidence="3" type="ORF">FPF71_07340</name>
</gene>
<organism evidence="2 5">
    <name type="scientific">Algibacter amylolyticus</name>
    <dbReference type="NCBI Taxonomy" id="1608400"/>
    <lineage>
        <taxon>Bacteria</taxon>
        <taxon>Pseudomonadati</taxon>
        <taxon>Bacteroidota</taxon>
        <taxon>Flavobacteriia</taxon>
        <taxon>Flavobacteriales</taxon>
        <taxon>Flavobacteriaceae</taxon>
        <taxon>Algibacter</taxon>
    </lineage>
</organism>
<comment type="caution">
    <text evidence="2">The sequence shown here is derived from an EMBL/GenBank/DDBJ whole genome shotgun (WGS) entry which is preliminary data.</text>
</comment>
<proteinExistence type="predicted"/>
<dbReference type="EMBL" id="VMBF01000003">
    <property type="protein sequence ID" value="TSJ80014.1"/>
    <property type="molecule type" value="Genomic_DNA"/>
</dbReference>
<reference evidence="3 4" key="2">
    <citation type="submission" date="2019-07" db="EMBL/GenBank/DDBJ databases">
        <title>Algibacter marinivivus sp. nov., isolated from the surface of a marine red alga.</title>
        <authorList>
            <person name="Zhong X."/>
            <person name="Xu W."/>
            <person name="Zhang Y."/>
            <person name="Zhang Q."/>
            <person name="Du Z."/>
        </authorList>
    </citation>
    <scope>NUCLEOTIDE SEQUENCE [LARGE SCALE GENOMIC DNA]</scope>
    <source>
        <strain evidence="3 4">RU-4-M-4</strain>
    </source>
</reference>
<dbReference type="Proteomes" id="UP000315145">
    <property type="component" value="Unassembled WGS sequence"/>
</dbReference>